<evidence type="ECO:0000313" key="2">
    <source>
        <dbReference type="Proteomes" id="UP001469553"/>
    </source>
</evidence>
<comment type="caution">
    <text evidence="1">The sequence shown here is derived from an EMBL/GenBank/DDBJ whole genome shotgun (WGS) entry which is preliminary data.</text>
</comment>
<dbReference type="EMBL" id="JAHRIP010085244">
    <property type="protein sequence ID" value="MEQ2314278.1"/>
    <property type="molecule type" value="Genomic_DNA"/>
</dbReference>
<keyword evidence="2" id="KW-1185">Reference proteome</keyword>
<protein>
    <submittedName>
        <fullName evidence="1">Uncharacterized protein</fullName>
    </submittedName>
</protein>
<organism evidence="1 2">
    <name type="scientific">Ameca splendens</name>
    <dbReference type="NCBI Taxonomy" id="208324"/>
    <lineage>
        <taxon>Eukaryota</taxon>
        <taxon>Metazoa</taxon>
        <taxon>Chordata</taxon>
        <taxon>Craniata</taxon>
        <taxon>Vertebrata</taxon>
        <taxon>Euteleostomi</taxon>
        <taxon>Actinopterygii</taxon>
        <taxon>Neopterygii</taxon>
        <taxon>Teleostei</taxon>
        <taxon>Neoteleostei</taxon>
        <taxon>Acanthomorphata</taxon>
        <taxon>Ovalentaria</taxon>
        <taxon>Atherinomorphae</taxon>
        <taxon>Cyprinodontiformes</taxon>
        <taxon>Goodeidae</taxon>
        <taxon>Ameca</taxon>
    </lineage>
</organism>
<dbReference type="Proteomes" id="UP001469553">
    <property type="component" value="Unassembled WGS sequence"/>
</dbReference>
<evidence type="ECO:0000313" key="1">
    <source>
        <dbReference type="EMBL" id="MEQ2314278.1"/>
    </source>
</evidence>
<proteinExistence type="predicted"/>
<sequence length="101" mass="11620">MKRMLRVLHNVLHFMKNPSLHNDLQPLSGAHFSFPSSVMNCRPKSNLHSFINIVEKWSVCFCVLNGALITQPNIPKQFQNQKMEGLENKIPEDLSANQKVY</sequence>
<name>A0ABV1A6U3_9TELE</name>
<reference evidence="1 2" key="1">
    <citation type="submission" date="2021-06" db="EMBL/GenBank/DDBJ databases">
        <authorList>
            <person name="Palmer J.M."/>
        </authorList>
    </citation>
    <scope>NUCLEOTIDE SEQUENCE [LARGE SCALE GENOMIC DNA]</scope>
    <source>
        <strain evidence="1 2">AS_MEX2019</strain>
        <tissue evidence="1">Muscle</tissue>
    </source>
</reference>
<gene>
    <name evidence="1" type="ORF">AMECASPLE_010444</name>
</gene>
<accession>A0ABV1A6U3</accession>